<proteinExistence type="predicted"/>
<gene>
    <name evidence="1" type="ORF">FOB41_20795</name>
</gene>
<evidence type="ECO:0000313" key="1">
    <source>
        <dbReference type="EMBL" id="QIX23607.1"/>
    </source>
</evidence>
<dbReference type="EMBL" id="CP050899">
    <property type="protein sequence ID" value="QIX23607.1"/>
    <property type="molecule type" value="Genomic_DNA"/>
</dbReference>
<evidence type="ECO:0000313" key="2">
    <source>
        <dbReference type="Proteomes" id="UP000500870"/>
    </source>
</evidence>
<reference evidence="1 2" key="1">
    <citation type="submission" date="2020-04" db="EMBL/GenBank/DDBJ databases">
        <title>FDA dAtabase for Regulatory Grade micrObial Sequences (FDA-ARGOS): Supporting development and validation of Infectious Disease Dx tests.</title>
        <authorList>
            <person name="Sciortino C."/>
            <person name="Tallon L."/>
            <person name="Sadzewicz L."/>
            <person name="Vavikolanu K."/>
            <person name="Mehta A."/>
            <person name="Aluvathingal J."/>
            <person name="Nadendla S."/>
            <person name="Nandy P."/>
            <person name="Geyer C."/>
            <person name="Yan Y."/>
            <person name="Sichtig H."/>
        </authorList>
    </citation>
    <scope>NUCLEOTIDE SEQUENCE [LARGE SCALE GENOMIC DNA]</scope>
    <source>
        <strain evidence="1 2">FDAARGOS_633</strain>
    </source>
</reference>
<dbReference type="RefSeq" id="WP_162708994.1">
    <property type="nucleotide sequence ID" value="NZ_CP050899.1"/>
</dbReference>
<name>A0A6H0ZU25_9HYPH</name>
<sequence length="378" mass="40933">MTTDRPSPLMADCGGLIETIALSLPAAWFADAGIGFTVSPLAPIGNLLLTLPRNVAVLLLVDRPCLAAARSWLDRLAVMCQVDLVTLDEPGTVPHPWIQDMFHVRLRADALTPEFVSSGESAISQALAARLGFATAISDVILPGGNQLVGPDYRLVGHASLQGGAESARSAPATLSRRWLRIEALDPRAVFSFGYRPEDLGETVQPDLSQTGSGPAMAARNIHQCGFHVDQFVSITGLRRDGRALLLVADPEAGDMRYPRAAEELKRKLDASALSLARQGFAILRNPVPVLPTIDTNKCLPRLYNNVLLENVTRNGETQPLVWVPHFGDLELLTNFDAENRRIWESLGFRAIGVLGFSHLASRNGALRCATKVIMRGL</sequence>
<organism evidence="1 2">
    <name type="scientific">Agrobacterium pusense</name>
    <dbReference type="NCBI Taxonomy" id="648995"/>
    <lineage>
        <taxon>Bacteria</taxon>
        <taxon>Pseudomonadati</taxon>
        <taxon>Pseudomonadota</taxon>
        <taxon>Alphaproteobacteria</taxon>
        <taxon>Hyphomicrobiales</taxon>
        <taxon>Rhizobiaceae</taxon>
        <taxon>Rhizobium/Agrobacterium group</taxon>
        <taxon>Agrobacterium</taxon>
    </lineage>
</organism>
<protein>
    <submittedName>
        <fullName evidence="1">Uncharacterized protein</fullName>
    </submittedName>
</protein>
<accession>A0A6H0ZU25</accession>
<dbReference type="Proteomes" id="UP000500870">
    <property type="component" value="Chromosome 3"/>
</dbReference>
<dbReference type="SUPFAM" id="SSF55909">
    <property type="entry name" value="Pentein"/>
    <property type="match status" value="1"/>
</dbReference>
<dbReference type="AlphaFoldDB" id="A0A6H0ZU25"/>
<dbReference type="Gene3D" id="3.75.10.10">
    <property type="entry name" value="L-arginine/glycine Amidinotransferase, Chain A"/>
    <property type="match status" value="1"/>
</dbReference>